<feature type="transmembrane region" description="Helical" evidence="7">
    <location>
        <begin position="131"/>
        <end position="156"/>
    </location>
</feature>
<dbReference type="SUPFAM" id="SSF103473">
    <property type="entry name" value="MFS general substrate transporter"/>
    <property type="match status" value="1"/>
</dbReference>
<feature type="transmembrane region" description="Helical" evidence="7">
    <location>
        <begin position="200"/>
        <end position="220"/>
    </location>
</feature>
<feature type="transmembrane region" description="Helical" evidence="7">
    <location>
        <begin position="360"/>
        <end position="380"/>
    </location>
</feature>
<protein>
    <submittedName>
        <fullName evidence="9">Putative transporter</fullName>
    </submittedName>
</protein>
<evidence type="ECO:0000256" key="6">
    <source>
        <dbReference type="SAM" id="MobiDB-lite"/>
    </source>
</evidence>
<keyword evidence="10" id="KW-1185">Reference proteome</keyword>
<keyword evidence="3 7" id="KW-0812">Transmembrane</keyword>
<feature type="transmembrane region" description="Helical" evidence="7">
    <location>
        <begin position="163"/>
        <end position="188"/>
    </location>
</feature>
<dbReference type="FunFam" id="1.20.1250.20:FF:000013">
    <property type="entry name" value="MFS general substrate transporter"/>
    <property type="match status" value="1"/>
</dbReference>
<dbReference type="GO" id="GO:0022857">
    <property type="term" value="F:transmembrane transporter activity"/>
    <property type="evidence" value="ECO:0007669"/>
    <property type="project" value="InterPro"/>
</dbReference>
<feature type="transmembrane region" description="Helical" evidence="7">
    <location>
        <begin position="37"/>
        <end position="54"/>
    </location>
</feature>
<dbReference type="InterPro" id="IPR036259">
    <property type="entry name" value="MFS_trans_sf"/>
</dbReference>
<feature type="compositionally biased region" description="Polar residues" evidence="6">
    <location>
        <begin position="10"/>
        <end position="21"/>
    </location>
</feature>
<feature type="transmembrane region" description="Helical" evidence="7">
    <location>
        <begin position="74"/>
        <end position="94"/>
    </location>
</feature>
<accession>A0A8H8QVP2</accession>
<dbReference type="AlphaFoldDB" id="A0A8H8QVP2"/>
<feature type="transmembrane region" description="Helical" evidence="7">
    <location>
        <begin position="329"/>
        <end position="348"/>
    </location>
</feature>
<keyword evidence="5 7" id="KW-0472">Membrane</keyword>
<dbReference type="Proteomes" id="UP000431533">
    <property type="component" value="Unassembled WGS sequence"/>
</dbReference>
<dbReference type="RefSeq" id="XP_031002174.1">
    <property type="nucleotide sequence ID" value="XM_031152538.1"/>
</dbReference>
<dbReference type="PROSITE" id="PS50850">
    <property type="entry name" value="MFS"/>
    <property type="match status" value="1"/>
</dbReference>
<feature type="transmembrane region" description="Helical" evidence="7">
    <location>
        <begin position="106"/>
        <end position="125"/>
    </location>
</feature>
<name>A0A8H8QVP2_9HELO</name>
<evidence type="ECO:0000256" key="1">
    <source>
        <dbReference type="ARBA" id="ARBA00004141"/>
    </source>
</evidence>
<dbReference type="InterPro" id="IPR020846">
    <property type="entry name" value="MFS_dom"/>
</dbReference>
<keyword evidence="4 7" id="KW-1133">Transmembrane helix</keyword>
<dbReference type="EMBL" id="QGMH01000184">
    <property type="protein sequence ID" value="TVY23386.1"/>
    <property type="molecule type" value="Genomic_DNA"/>
</dbReference>
<proteinExistence type="predicted"/>
<organism evidence="9 10">
    <name type="scientific">Lachnellula hyalina</name>
    <dbReference type="NCBI Taxonomy" id="1316788"/>
    <lineage>
        <taxon>Eukaryota</taxon>
        <taxon>Fungi</taxon>
        <taxon>Dikarya</taxon>
        <taxon>Ascomycota</taxon>
        <taxon>Pezizomycotina</taxon>
        <taxon>Leotiomycetes</taxon>
        <taxon>Helotiales</taxon>
        <taxon>Lachnaceae</taxon>
        <taxon>Lachnellula</taxon>
    </lineage>
</organism>
<evidence type="ECO:0000256" key="2">
    <source>
        <dbReference type="ARBA" id="ARBA00022448"/>
    </source>
</evidence>
<keyword evidence="2" id="KW-0813">Transport</keyword>
<evidence type="ECO:0000256" key="3">
    <source>
        <dbReference type="ARBA" id="ARBA00022692"/>
    </source>
</evidence>
<evidence type="ECO:0000313" key="10">
    <source>
        <dbReference type="Proteomes" id="UP000431533"/>
    </source>
</evidence>
<evidence type="ECO:0000259" key="8">
    <source>
        <dbReference type="PROSITE" id="PS50850"/>
    </source>
</evidence>
<evidence type="ECO:0000256" key="5">
    <source>
        <dbReference type="ARBA" id="ARBA00023136"/>
    </source>
</evidence>
<feature type="transmembrane region" description="Helical" evidence="7">
    <location>
        <begin position="392"/>
        <end position="412"/>
    </location>
</feature>
<feature type="transmembrane region" description="Helical" evidence="7">
    <location>
        <begin position="418"/>
        <end position="437"/>
    </location>
</feature>
<feature type="domain" description="Major facilitator superfamily (MFS) profile" evidence="8">
    <location>
        <begin position="41"/>
        <end position="446"/>
    </location>
</feature>
<reference evidence="9 10" key="1">
    <citation type="submission" date="2018-05" db="EMBL/GenBank/DDBJ databases">
        <title>Genome sequencing and assembly of the regulated plant pathogen Lachnellula willkommii and related sister species for the development of diagnostic species identification markers.</title>
        <authorList>
            <person name="Giroux E."/>
            <person name="Bilodeau G."/>
        </authorList>
    </citation>
    <scope>NUCLEOTIDE SEQUENCE [LARGE SCALE GENOMIC DNA]</scope>
    <source>
        <strain evidence="9 10">CBS 185.66</strain>
    </source>
</reference>
<dbReference type="PANTHER" id="PTHR43791:SF36">
    <property type="entry name" value="TRANSPORTER, PUTATIVE (AFU_ORTHOLOGUE AFUA_6G08340)-RELATED"/>
    <property type="match status" value="1"/>
</dbReference>
<dbReference type="FunFam" id="1.20.1250.20:FF:000188">
    <property type="entry name" value="MFS general substrate transporter"/>
    <property type="match status" value="1"/>
</dbReference>
<dbReference type="GeneID" id="41987807"/>
<dbReference type="InterPro" id="IPR011701">
    <property type="entry name" value="MFS"/>
</dbReference>
<dbReference type="PANTHER" id="PTHR43791">
    <property type="entry name" value="PERMEASE-RELATED"/>
    <property type="match status" value="1"/>
</dbReference>
<gene>
    <name evidence="9" type="ORF">LHYA1_G007609</name>
</gene>
<dbReference type="GO" id="GO:0016020">
    <property type="term" value="C:membrane"/>
    <property type="evidence" value="ECO:0007669"/>
    <property type="project" value="UniProtKB-SubCell"/>
</dbReference>
<dbReference type="Pfam" id="PF07690">
    <property type="entry name" value="MFS_1"/>
    <property type="match status" value="1"/>
</dbReference>
<comment type="caution">
    <text evidence="9">The sequence shown here is derived from an EMBL/GenBank/DDBJ whole genome shotgun (WGS) entry which is preliminary data.</text>
</comment>
<feature type="region of interest" description="Disordered" evidence="6">
    <location>
        <begin position="1"/>
        <end position="23"/>
    </location>
</feature>
<sequence length="473" mass="52463">MSEFNKEEAATTTIQSPSETSFPAVKSAQEKQLVRKLDLVLMPGLMLAYFTHTLDRANLGNAKTDGLEKDLGLHGNQYSLLLILFYIPYGLFNIPATLTAKRFNPAVVMPIIMFLWGIFAMASAATTNFGGILACRVLMGAVEAGFLPCAIFYCSLFYSRKELAFRVSVFGMMGFIAGAVSGVIAYSVFKWHQALKGWQYLFLIEGAMTAGIAVFNFFWLPHSVSKSRWFTEEEALLSESRLHEDTSSERFSWPDAKNELKDWRNWSFAFMALMYGVGSNSSSNFLPTMVKRLTIDTPRANLYTVGPNLTAAFIQLTTSWFSDKIQQRATVAAGAILVSLIGFVLLGTLDLIHNVKVGYFITYLITFGTFTPGILVPAWVASNTHTTTGRAVTLGLLFAGQNLAGIISSAVFRTQDAPIYRPALITVAVTQGIYILVSLTQRQYYVKINKKLDSREITRVVGIENNPEFRFAL</sequence>
<dbReference type="OrthoDB" id="2985014at2759"/>
<evidence type="ECO:0000256" key="4">
    <source>
        <dbReference type="ARBA" id="ARBA00022989"/>
    </source>
</evidence>
<dbReference type="Gene3D" id="1.20.1250.20">
    <property type="entry name" value="MFS general substrate transporter like domains"/>
    <property type="match status" value="2"/>
</dbReference>
<comment type="subcellular location">
    <subcellularLocation>
        <location evidence="1">Membrane</location>
        <topology evidence="1">Multi-pass membrane protein</topology>
    </subcellularLocation>
</comment>
<evidence type="ECO:0000256" key="7">
    <source>
        <dbReference type="SAM" id="Phobius"/>
    </source>
</evidence>
<evidence type="ECO:0000313" key="9">
    <source>
        <dbReference type="EMBL" id="TVY23386.1"/>
    </source>
</evidence>